<dbReference type="AlphaFoldDB" id="A0A2T8HTW4"/>
<dbReference type="PANTHER" id="PTHR31876">
    <property type="entry name" value="COV-LIKE PROTEIN 1"/>
    <property type="match status" value="1"/>
</dbReference>
<evidence type="ECO:0000256" key="1">
    <source>
        <dbReference type="SAM" id="Phobius"/>
    </source>
</evidence>
<dbReference type="EMBL" id="QDKM01000004">
    <property type="protein sequence ID" value="PVH28782.1"/>
    <property type="molecule type" value="Genomic_DNA"/>
</dbReference>
<evidence type="ECO:0000313" key="3">
    <source>
        <dbReference type="Proteomes" id="UP000245911"/>
    </source>
</evidence>
<dbReference type="OrthoDB" id="9780267at2"/>
<organism evidence="2 3">
    <name type="scientific">Pararhodobacter oceanensis</name>
    <dbReference type="NCBI Taxonomy" id="2172121"/>
    <lineage>
        <taxon>Bacteria</taxon>
        <taxon>Pseudomonadati</taxon>
        <taxon>Pseudomonadota</taxon>
        <taxon>Alphaproteobacteria</taxon>
        <taxon>Rhodobacterales</taxon>
        <taxon>Paracoccaceae</taxon>
        <taxon>Pararhodobacter</taxon>
    </lineage>
</organism>
<keyword evidence="1" id="KW-0812">Transmembrane</keyword>
<reference evidence="2 3" key="1">
    <citation type="submission" date="2018-04" db="EMBL/GenBank/DDBJ databases">
        <title>Pararhodobacter oceanense sp. nov., isolated from marine intertidal sediment.</title>
        <authorList>
            <person name="Wang X.-L."/>
            <person name="Du Z.-J."/>
        </authorList>
    </citation>
    <scope>NUCLEOTIDE SEQUENCE [LARGE SCALE GENOMIC DNA]</scope>
    <source>
        <strain evidence="2 3">AM505</strain>
    </source>
</reference>
<keyword evidence="3" id="KW-1185">Reference proteome</keyword>
<dbReference type="Proteomes" id="UP000245911">
    <property type="component" value="Unassembled WGS sequence"/>
</dbReference>
<comment type="caution">
    <text evidence="2">The sequence shown here is derived from an EMBL/GenBank/DDBJ whole genome shotgun (WGS) entry which is preliminary data.</text>
</comment>
<accession>A0A2T8HTW4</accession>
<dbReference type="InterPro" id="IPR007462">
    <property type="entry name" value="COV1-like"/>
</dbReference>
<dbReference type="Pfam" id="PF04367">
    <property type="entry name" value="DUF502"/>
    <property type="match status" value="1"/>
</dbReference>
<keyword evidence="1" id="KW-1133">Transmembrane helix</keyword>
<keyword evidence="1" id="KW-0472">Membrane</keyword>
<proteinExistence type="predicted"/>
<evidence type="ECO:0000313" key="2">
    <source>
        <dbReference type="EMBL" id="PVH28782.1"/>
    </source>
</evidence>
<evidence type="ECO:0008006" key="4">
    <source>
        <dbReference type="Google" id="ProtNLM"/>
    </source>
</evidence>
<name>A0A2T8HTW4_9RHOB</name>
<dbReference type="PANTHER" id="PTHR31876:SF26">
    <property type="entry name" value="PROTEIN LIKE COV 2"/>
    <property type="match status" value="1"/>
</dbReference>
<protein>
    <recommendedName>
        <fullName evidence="4">DUF502 domain-containing protein</fullName>
    </recommendedName>
</protein>
<dbReference type="RefSeq" id="WP_116558624.1">
    <property type="nucleotide sequence ID" value="NZ_QDKM01000004.1"/>
</dbReference>
<gene>
    <name evidence="2" type="ORF">DDE20_11445</name>
</gene>
<feature type="transmembrane region" description="Helical" evidence="1">
    <location>
        <begin position="20"/>
        <end position="41"/>
    </location>
</feature>
<sequence>MSQPPRPQRRGFLAGLRSSFLTGLVIVSPAVLTIWLITTVVEFFDSRVLPLIPQRIIPSAVTVPDVPGLGVAVFLIFTLVVGWLAKGYIGRSLIQWSEDIVARMPVVRSVYNGLKQIAETVFAQSNTSFKKACLVEYPRRGIWAMAFISTDTRGEVASKAGNGAGMVSVFLPTTPNPTSGFLLFVPAADVIELDMSVEEAAKLVISAGLVVPDPDNPGKVKSSPRKRVSS</sequence>
<feature type="transmembrane region" description="Helical" evidence="1">
    <location>
        <begin position="66"/>
        <end position="85"/>
    </location>
</feature>